<evidence type="ECO:0000259" key="1">
    <source>
        <dbReference type="Pfam" id="PF06114"/>
    </source>
</evidence>
<accession>A0A7G6E1C4</accession>
<dbReference type="Proteomes" id="UP000515847">
    <property type="component" value="Chromosome"/>
</dbReference>
<dbReference type="EMBL" id="CP045798">
    <property type="protein sequence ID" value="QNB45878.1"/>
    <property type="molecule type" value="Genomic_DNA"/>
</dbReference>
<gene>
    <name evidence="2" type="ORF">BR63_05830</name>
</gene>
<dbReference type="AlphaFoldDB" id="A0A7G6E1C4"/>
<dbReference type="Gene3D" id="1.10.10.2910">
    <property type="match status" value="1"/>
</dbReference>
<dbReference type="KEGG" id="tfr:BR63_05830"/>
<dbReference type="RefSeq" id="WP_034423619.1">
    <property type="nucleotide sequence ID" value="NZ_CP045798.1"/>
</dbReference>
<protein>
    <submittedName>
        <fullName evidence="2">ImmA/IrrE family metallo-endopeptidase</fullName>
    </submittedName>
</protein>
<reference evidence="2 3" key="1">
    <citation type="journal article" date="2019" name="Front. Microbiol.">
        <title>Thermoanaerosceptrum fracticalcis gen. nov. sp. nov., a Novel Fumarate-Fermenting Microorganism From a Deep Fractured Carbonate Aquifer of the US Great Basin.</title>
        <authorList>
            <person name="Hamilton-Brehm S.D."/>
            <person name="Stewart L.E."/>
            <person name="Zavarin M."/>
            <person name="Caldwell M."/>
            <person name="Lawson P.A."/>
            <person name="Onstott T.C."/>
            <person name="Grzymski J."/>
            <person name="Neveux I."/>
            <person name="Lollar B.S."/>
            <person name="Russell C.E."/>
            <person name="Moser D.P."/>
        </authorList>
    </citation>
    <scope>NUCLEOTIDE SEQUENCE [LARGE SCALE GENOMIC DNA]</scope>
    <source>
        <strain evidence="2 3">DRI-13</strain>
    </source>
</reference>
<feature type="domain" description="IrrE N-terminal-like" evidence="1">
    <location>
        <begin position="50"/>
        <end position="145"/>
    </location>
</feature>
<evidence type="ECO:0000313" key="3">
    <source>
        <dbReference type="Proteomes" id="UP000515847"/>
    </source>
</evidence>
<sequence>MNIAIKKALEVLELHGLLDSYIDFQQLSTILDKENIIFYTFPFQGRLKERYIATNDEITQIAVKESIDIAQEKHMIAHALGHHFLHRGNYAHIDGIVQDKQENQAEDFAAVLLVPPSILKKFRPTWSFQIAEECNIPLSLAERRIRILEAIGI</sequence>
<proteinExistence type="predicted"/>
<dbReference type="Pfam" id="PF06114">
    <property type="entry name" value="Peptidase_M78"/>
    <property type="match status" value="1"/>
</dbReference>
<evidence type="ECO:0000313" key="2">
    <source>
        <dbReference type="EMBL" id="QNB45878.1"/>
    </source>
</evidence>
<organism evidence="2 3">
    <name type="scientific">Thermanaerosceptrum fracticalcis</name>
    <dbReference type="NCBI Taxonomy" id="1712410"/>
    <lineage>
        <taxon>Bacteria</taxon>
        <taxon>Bacillati</taxon>
        <taxon>Bacillota</taxon>
        <taxon>Clostridia</taxon>
        <taxon>Eubacteriales</taxon>
        <taxon>Peptococcaceae</taxon>
        <taxon>Thermanaerosceptrum</taxon>
    </lineage>
</organism>
<dbReference type="InterPro" id="IPR010359">
    <property type="entry name" value="IrrE_HExxH"/>
</dbReference>
<dbReference type="OrthoDB" id="1806596at2"/>
<keyword evidence="3" id="KW-1185">Reference proteome</keyword>
<name>A0A7G6E1C4_THEFR</name>